<reference evidence="3 4" key="1">
    <citation type="submission" date="2024-10" db="EMBL/GenBank/DDBJ databases">
        <title>Updated reference genomes for cyclostephanoid diatoms.</title>
        <authorList>
            <person name="Roberts W.R."/>
            <person name="Alverson A.J."/>
        </authorList>
    </citation>
    <scope>NUCLEOTIDE SEQUENCE [LARGE SCALE GENOMIC DNA]</scope>
    <source>
        <strain evidence="3 4">AJA276-08</strain>
    </source>
</reference>
<dbReference type="SFLD" id="SFLDG00358">
    <property type="entry name" value="Main_(cytGST)"/>
    <property type="match status" value="1"/>
</dbReference>
<dbReference type="InterPro" id="IPR004045">
    <property type="entry name" value="Glutathione_S-Trfase_N"/>
</dbReference>
<dbReference type="PANTHER" id="PTHR43968:SF6">
    <property type="entry name" value="GLUTATHIONE S-TRANSFERASE OMEGA"/>
    <property type="match status" value="1"/>
</dbReference>
<keyword evidence="1" id="KW-0732">Signal</keyword>
<dbReference type="SUPFAM" id="SSF52833">
    <property type="entry name" value="Thioredoxin-like"/>
    <property type="match status" value="1"/>
</dbReference>
<protein>
    <recommendedName>
        <fullName evidence="2">GST C-terminal domain-containing protein</fullName>
    </recommendedName>
</protein>
<dbReference type="Pfam" id="PF13409">
    <property type="entry name" value="GST_N_2"/>
    <property type="match status" value="1"/>
</dbReference>
<dbReference type="InterPro" id="IPR004046">
    <property type="entry name" value="GST_C"/>
</dbReference>
<dbReference type="Gene3D" id="3.40.30.10">
    <property type="entry name" value="Glutaredoxin"/>
    <property type="match status" value="1"/>
</dbReference>
<dbReference type="EMBL" id="JALLAZ020000400">
    <property type="protein sequence ID" value="KAL3796055.1"/>
    <property type="molecule type" value="Genomic_DNA"/>
</dbReference>
<evidence type="ECO:0000259" key="2">
    <source>
        <dbReference type="PROSITE" id="PS50405"/>
    </source>
</evidence>
<dbReference type="Proteomes" id="UP001530315">
    <property type="component" value="Unassembled WGS sequence"/>
</dbReference>
<dbReference type="PROSITE" id="PS50405">
    <property type="entry name" value="GST_CTER"/>
    <property type="match status" value="1"/>
</dbReference>
<dbReference type="InterPro" id="IPR036249">
    <property type="entry name" value="Thioredoxin-like_sf"/>
</dbReference>
<dbReference type="InterPro" id="IPR036282">
    <property type="entry name" value="Glutathione-S-Trfase_C_sf"/>
</dbReference>
<feature type="domain" description="GST C-terminal" evidence="2">
    <location>
        <begin position="135"/>
        <end position="263"/>
    </location>
</feature>
<feature type="chain" id="PRO_5044795623" description="GST C-terminal domain-containing protein" evidence="1">
    <location>
        <begin position="17"/>
        <end position="278"/>
    </location>
</feature>
<feature type="signal peptide" evidence="1">
    <location>
        <begin position="1"/>
        <end position="16"/>
    </location>
</feature>
<dbReference type="PROSITE" id="PS51257">
    <property type="entry name" value="PROKAR_LIPOPROTEIN"/>
    <property type="match status" value="1"/>
</dbReference>
<dbReference type="SUPFAM" id="SSF47616">
    <property type="entry name" value="GST C-terminal domain-like"/>
    <property type="match status" value="1"/>
</dbReference>
<evidence type="ECO:0000256" key="1">
    <source>
        <dbReference type="SAM" id="SignalP"/>
    </source>
</evidence>
<evidence type="ECO:0000313" key="3">
    <source>
        <dbReference type="EMBL" id="KAL3796055.1"/>
    </source>
</evidence>
<evidence type="ECO:0000313" key="4">
    <source>
        <dbReference type="Proteomes" id="UP001530315"/>
    </source>
</evidence>
<dbReference type="Gene3D" id="1.20.1050.10">
    <property type="match status" value="1"/>
</dbReference>
<dbReference type="PANTHER" id="PTHR43968">
    <property type="match status" value="1"/>
</dbReference>
<accession>A0ABD3Q6W0</accession>
<dbReference type="InterPro" id="IPR040079">
    <property type="entry name" value="Glutathione_S-Trfase"/>
</dbReference>
<name>A0ABD3Q6W0_9STRA</name>
<dbReference type="InterPro" id="IPR010987">
    <property type="entry name" value="Glutathione-S-Trfase_C-like"/>
</dbReference>
<gene>
    <name evidence="3" type="ORF">ACHAW5_007838</name>
</gene>
<keyword evidence="4" id="KW-1185">Reference proteome</keyword>
<sequence>MRALLLVFCCIHLATAFVSSACMPRVLTEMRGGYDATVGTDPSTPIQFFTLPGCTCPYAQRVHIALLELLLPFDMTEISLPKPDWYLKINPRGKVPALRIPAEQNAVIYESAICNEFLCDYATKLQKHHTLMPMDPIHKAKIRLLNDHCDNVFSKTQFTYLMNKDDEADAGLRAEMENALKCYEDALVESKGPYLMGEFSVADLHVFPFIQRLLITHKQWKDYVLPSDKFPNLLAWHDSCLERESVKKSSMSKDKTIEVYGRFVAADYKFGGLNKSSL</sequence>
<organism evidence="3 4">
    <name type="scientific">Stephanodiscus triporus</name>
    <dbReference type="NCBI Taxonomy" id="2934178"/>
    <lineage>
        <taxon>Eukaryota</taxon>
        <taxon>Sar</taxon>
        <taxon>Stramenopiles</taxon>
        <taxon>Ochrophyta</taxon>
        <taxon>Bacillariophyta</taxon>
        <taxon>Coscinodiscophyceae</taxon>
        <taxon>Thalassiosirophycidae</taxon>
        <taxon>Stephanodiscales</taxon>
        <taxon>Stephanodiscaceae</taxon>
        <taxon>Stephanodiscus</taxon>
    </lineage>
</organism>
<dbReference type="Pfam" id="PF14497">
    <property type="entry name" value="GST_C_3"/>
    <property type="match status" value="1"/>
</dbReference>
<comment type="caution">
    <text evidence="3">The sequence shown here is derived from an EMBL/GenBank/DDBJ whole genome shotgun (WGS) entry which is preliminary data.</text>
</comment>
<proteinExistence type="predicted"/>
<dbReference type="SFLD" id="SFLDS00019">
    <property type="entry name" value="Glutathione_Transferase_(cytos"/>
    <property type="match status" value="1"/>
</dbReference>
<dbReference type="AlphaFoldDB" id="A0ABD3Q6W0"/>
<dbReference type="InterPro" id="IPR050983">
    <property type="entry name" value="GST_Omega/HSP26"/>
</dbReference>